<evidence type="ECO:0000313" key="9">
    <source>
        <dbReference type="Proteomes" id="UP000028945"/>
    </source>
</evidence>
<comment type="similarity">
    <text evidence="7">Belongs to the dTDP-4-dehydrorhamnose 3,5-epimerase family.</text>
</comment>
<dbReference type="EMBL" id="CP009238">
    <property type="protein sequence ID" value="AIL32082.1"/>
    <property type="molecule type" value="Genomic_DNA"/>
</dbReference>
<dbReference type="Pfam" id="PF00908">
    <property type="entry name" value="dTDP_sugar_isom"/>
    <property type="match status" value="1"/>
</dbReference>
<dbReference type="GO" id="GO:0008830">
    <property type="term" value="F:dTDP-4-dehydrorhamnose 3,5-epimerase activity"/>
    <property type="evidence" value="ECO:0007669"/>
    <property type="project" value="UniProtKB-UniRule"/>
</dbReference>
<feature type="active site" description="Proton donor" evidence="5">
    <location>
        <position position="130"/>
    </location>
</feature>
<dbReference type="Proteomes" id="UP000028945">
    <property type="component" value="Chromosome"/>
</dbReference>
<evidence type="ECO:0000256" key="4">
    <source>
        <dbReference type="ARBA" id="ARBA00019595"/>
    </source>
</evidence>
<comment type="function">
    <text evidence="2 7">Catalyzes the epimerization of the C3' and C5'positions of dTDP-6-deoxy-D-xylo-4-hexulose, forming dTDP-6-deoxy-L-lyxo-4-hexulose.</text>
</comment>
<accession>A0A077DFA1</accession>
<keyword evidence="9" id="KW-1185">Reference proteome</keyword>
<dbReference type="InterPro" id="IPR014710">
    <property type="entry name" value="RmlC-like_jellyroll"/>
</dbReference>
<dbReference type="InterPro" id="IPR000888">
    <property type="entry name" value="RmlC-like"/>
</dbReference>
<evidence type="ECO:0000256" key="6">
    <source>
        <dbReference type="PIRSR" id="PIRSR600888-3"/>
    </source>
</evidence>
<dbReference type="PANTHER" id="PTHR21047:SF2">
    <property type="entry name" value="THYMIDINE DIPHOSPHO-4-KETO-RHAMNOSE 3,5-EPIMERASE"/>
    <property type="match status" value="1"/>
</dbReference>
<dbReference type="HOGENOM" id="CLU_090940_1_1_4"/>
<name>A0A077DFA1_9BURK</name>
<dbReference type="PANTHER" id="PTHR21047">
    <property type="entry name" value="DTDP-6-DEOXY-D-GLUCOSE-3,5 EPIMERASE"/>
    <property type="match status" value="1"/>
</dbReference>
<evidence type="ECO:0000256" key="7">
    <source>
        <dbReference type="RuleBase" id="RU364069"/>
    </source>
</evidence>
<dbReference type="GO" id="GO:0005829">
    <property type="term" value="C:cytosol"/>
    <property type="evidence" value="ECO:0007669"/>
    <property type="project" value="TreeGrafter"/>
</dbReference>
<dbReference type="UniPathway" id="UPA00124"/>
<evidence type="ECO:0000256" key="3">
    <source>
        <dbReference type="ARBA" id="ARBA00012098"/>
    </source>
</evidence>
<comment type="subunit">
    <text evidence="7">Homodimer.</text>
</comment>
<protein>
    <recommendedName>
        <fullName evidence="4 7">dTDP-4-dehydrorhamnose 3,5-epimerase</fullName>
        <ecNumber evidence="3 7">5.1.3.13</ecNumber>
    </recommendedName>
    <alternativeName>
        <fullName evidence="7">Thymidine diphospho-4-keto-rhamnose 3,5-epimerase</fullName>
    </alternativeName>
</protein>
<dbReference type="GO" id="GO:0000271">
    <property type="term" value="P:polysaccharide biosynthetic process"/>
    <property type="evidence" value="ECO:0007669"/>
    <property type="project" value="TreeGrafter"/>
</dbReference>
<dbReference type="GO" id="GO:0019305">
    <property type="term" value="P:dTDP-rhamnose biosynthetic process"/>
    <property type="evidence" value="ECO:0007669"/>
    <property type="project" value="UniProtKB-UniRule"/>
</dbReference>
<evidence type="ECO:0000256" key="1">
    <source>
        <dbReference type="ARBA" id="ARBA00001298"/>
    </source>
</evidence>
<feature type="site" description="Participates in a stacking interaction with the thymidine ring of dTDP-4-oxo-6-deoxyglucose" evidence="6">
    <location>
        <position position="136"/>
    </location>
</feature>
<dbReference type="CDD" id="cd00438">
    <property type="entry name" value="cupin_RmlC"/>
    <property type="match status" value="1"/>
</dbReference>
<dbReference type="AlphaFoldDB" id="A0A077DFA1"/>
<dbReference type="SUPFAM" id="SSF51182">
    <property type="entry name" value="RmlC-like cupins"/>
    <property type="match status" value="1"/>
</dbReference>
<reference evidence="8 9" key="1">
    <citation type="journal article" date="2014" name="BMC Genomics">
        <title>A genomic perspective on a new bacterial genus and species from the Alcaligenaceae family, Basilea psittacipulmonis.</title>
        <authorList>
            <person name="Whiteson K.L."/>
            <person name="Hernandez D."/>
            <person name="Lazarevic V."/>
            <person name="Gaia N."/>
            <person name="Farinelli L."/>
            <person name="Francois P."/>
            <person name="Pilo P."/>
            <person name="Frey J."/>
            <person name="Schrenzel J."/>
        </authorList>
    </citation>
    <scope>NUCLEOTIDE SEQUENCE [LARGE SCALE GENOMIC DNA]</scope>
    <source>
        <strain evidence="8 9">DSM 24701</strain>
    </source>
</reference>
<dbReference type="STRING" id="1072685.IX83_00970"/>
<dbReference type="EC" id="5.1.3.13" evidence="3 7"/>
<gene>
    <name evidence="8" type="ORF">IX83_00970</name>
</gene>
<evidence type="ECO:0000256" key="2">
    <source>
        <dbReference type="ARBA" id="ARBA00001997"/>
    </source>
</evidence>
<evidence type="ECO:0000313" key="8">
    <source>
        <dbReference type="EMBL" id="AIL32082.1"/>
    </source>
</evidence>
<comment type="pathway">
    <text evidence="7">Carbohydrate biosynthesis; dTDP-L-rhamnose biosynthesis.</text>
</comment>
<feature type="active site" description="Proton acceptor" evidence="5">
    <location>
        <position position="61"/>
    </location>
</feature>
<sequence>MDKKVTIFPEVFLIKPMRYHDQRGYFQESYQEENFHALGITHHWVQDNLVSSKHAVLRGLHAQKRHPQAKLVQVLQGEIYDVVVDIRLDSPTLGQYFSVYLDAEQGWQLYIPEGFAHGYLVVSETALVMYKTNRYYDPSSEVCLAWNDRDLNISWPLDSLKTAPVLSQKDQSAITYQTLLNTY</sequence>
<keyword evidence="7" id="KW-0413">Isomerase</keyword>
<dbReference type="eggNOG" id="COG1898">
    <property type="taxonomic scope" value="Bacteria"/>
</dbReference>
<dbReference type="NCBIfam" id="TIGR01221">
    <property type="entry name" value="rmlC"/>
    <property type="match status" value="1"/>
</dbReference>
<comment type="catalytic activity">
    <reaction evidence="1 7">
        <text>dTDP-4-dehydro-6-deoxy-alpha-D-glucose = dTDP-4-dehydro-beta-L-rhamnose</text>
        <dbReference type="Rhea" id="RHEA:16969"/>
        <dbReference type="ChEBI" id="CHEBI:57649"/>
        <dbReference type="ChEBI" id="CHEBI:62830"/>
        <dbReference type="EC" id="5.1.3.13"/>
    </reaction>
</comment>
<dbReference type="OrthoDB" id="9800680at2"/>
<dbReference type="KEGG" id="bpsi:IX83_00970"/>
<organism evidence="8 9">
    <name type="scientific">Basilea psittacipulmonis DSM 24701</name>
    <dbReference type="NCBI Taxonomy" id="1072685"/>
    <lineage>
        <taxon>Bacteria</taxon>
        <taxon>Pseudomonadati</taxon>
        <taxon>Pseudomonadota</taxon>
        <taxon>Betaproteobacteria</taxon>
        <taxon>Burkholderiales</taxon>
        <taxon>Alcaligenaceae</taxon>
        <taxon>Basilea</taxon>
    </lineage>
</organism>
<proteinExistence type="inferred from homology"/>
<dbReference type="InterPro" id="IPR011051">
    <property type="entry name" value="RmlC_Cupin_sf"/>
</dbReference>
<dbReference type="Gene3D" id="2.60.120.10">
    <property type="entry name" value="Jelly Rolls"/>
    <property type="match status" value="1"/>
</dbReference>
<dbReference type="RefSeq" id="WP_038498112.1">
    <property type="nucleotide sequence ID" value="NZ_AFWK01000091.1"/>
</dbReference>
<evidence type="ECO:0000256" key="5">
    <source>
        <dbReference type="PIRSR" id="PIRSR600888-1"/>
    </source>
</evidence>